<protein>
    <recommendedName>
        <fullName evidence="1">RNase H type-1 domain-containing protein</fullName>
    </recommendedName>
</protein>
<dbReference type="GO" id="GO:0004523">
    <property type="term" value="F:RNA-DNA hybrid ribonuclease activity"/>
    <property type="evidence" value="ECO:0007669"/>
    <property type="project" value="InterPro"/>
</dbReference>
<accession>A0A835RRK6</accession>
<sequence length="103" mass="11911">MVFIMTKLKDYPAVEIHTDSTYALHEGMQRVRYPLEDGIVSDALHYVRKMPAFRFTHVLREGNAPADWVAKNACSFDMIWERGMPLPKPLLKLLLADFVFKLS</sequence>
<feature type="domain" description="RNase H type-1" evidence="1">
    <location>
        <begin position="14"/>
        <end position="73"/>
    </location>
</feature>
<dbReference type="AlphaFoldDB" id="A0A835RRK6"/>
<keyword evidence="3" id="KW-1185">Reference proteome</keyword>
<dbReference type="Gene3D" id="3.30.420.10">
    <property type="entry name" value="Ribonuclease H-like superfamily/Ribonuclease H"/>
    <property type="match status" value="1"/>
</dbReference>
<dbReference type="Pfam" id="PF13456">
    <property type="entry name" value="RVT_3"/>
    <property type="match status" value="1"/>
</dbReference>
<evidence type="ECO:0000259" key="1">
    <source>
        <dbReference type="Pfam" id="PF13456"/>
    </source>
</evidence>
<name>A0A835RRK6_VANPL</name>
<evidence type="ECO:0000313" key="2">
    <source>
        <dbReference type="EMBL" id="KAG0497240.1"/>
    </source>
</evidence>
<dbReference type="SUPFAM" id="SSF53098">
    <property type="entry name" value="Ribonuclease H-like"/>
    <property type="match status" value="1"/>
</dbReference>
<organism evidence="2 3">
    <name type="scientific">Vanilla planifolia</name>
    <name type="common">Vanilla</name>
    <dbReference type="NCBI Taxonomy" id="51239"/>
    <lineage>
        <taxon>Eukaryota</taxon>
        <taxon>Viridiplantae</taxon>
        <taxon>Streptophyta</taxon>
        <taxon>Embryophyta</taxon>
        <taxon>Tracheophyta</taxon>
        <taxon>Spermatophyta</taxon>
        <taxon>Magnoliopsida</taxon>
        <taxon>Liliopsida</taxon>
        <taxon>Asparagales</taxon>
        <taxon>Orchidaceae</taxon>
        <taxon>Vanilloideae</taxon>
        <taxon>Vanilleae</taxon>
        <taxon>Vanilla</taxon>
    </lineage>
</organism>
<gene>
    <name evidence="2" type="ORF">HPP92_001931</name>
</gene>
<proteinExistence type="predicted"/>
<reference evidence="2 3" key="1">
    <citation type="journal article" date="2020" name="Nat. Food">
        <title>A phased Vanilla planifolia genome enables genetic improvement of flavour and production.</title>
        <authorList>
            <person name="Hasing T."/>
            <person name="Tang H."/>
            <person name="Brym M."/>
            <person name="Khazi F."/>
            <person name="Huang T."/>
            <person name="Chambers A.H."/>
        </authorList>
    </citation>
    <scope>NUCLEOTIDE SEQUENCE [LARGE SCALE GENOMIC DNA]</scope>
    <source>
        <tissue evidence="2">Leaf</tissue>
    </source>
</reference>
<dbReference type="OrthoDB" id="5977743at2759"/>
<evidence type="ECO:0000313" key="3">
    <source>
        <dbReference type="Proteomes" id="UP000636800"/>
    </source>
</evidence>
<dbReference type="InterPro" id="IPR036397">
    <property type="entry name" value="RNaseH_sf"/>
</dbReference>
<comment type="caution">
    <text evidence="2">The sequence shown here is derived from an EMBL/GenBank/DDBJ whole genome shotgun (WGS) entry which is preliminary data.</text>
</comment>
<dbReference type="InterPro" id="IPR002156">
    <property type="entry name" value="RNaseH_domain"/>
</dbReference>
<dbReference type="GO" id="GO:0003676">
    <property type="term" value="F:nucleic acid binding"/>
    <property type="evidence" value="ECO:0007669"/>
    <property type="project" value="InterPro"/>
</dbReference>
<dbReference type="InterPro" id="IPR012337">
    <property type="entry name" value="RNaseH-like_sf"/>
</dbReference>
<dbReference type="Proteomes" id="UP000636800">
    <property type="component" value="Chromosome 1"/>
</dbReference>
<dbReference type="EMBL" id="JADCNL010000001">
    <property type="protein sequence ID" value="KAG0497240.1"/>
    <property type="molecule type" value="Genomic_DNA"/>
</dbReference>